<gene>
    <name evidence="2" type="ORF">BACPLE_02179</name>
</gene>
<evidence type="ECO:0000313" key="3">
    <source>
        <dbReference type="Proteomes" id="UP000003452"/>
    </source>
</evidence>
<comment type="caution">
    <text evidence="2">The sequence shown here is derived from an EMBL/GenBank/DDBJ whole genome shotgun (WGS) entry which is preliminary data.</text>
</comment>
<proteinExistence type="predicted"/>
<dbReference type="EMBL" id="ABQC02000019">
    <property type="protein sequence ID" value="EDY95894.1"/>
    <property type="molecule type" value="Genomic_DNA"/>
</dbReference>
<keyword evidence="1" id="KW-1133">Transmembrane helix</keyword>
<organism evidence="2 3">
    <name type="scientific">Phocaeicola plebeius (strain DSM 17135 / JCM 12973 / CCUG 54634 / M2)</name>
    <name type="common">Bacteroides plebeius</name>
    <dbReference type="NCBI Taxonomy" id="484018"/>
    <lineage>
        <taxon>Bacteria</taxon>
        <taxon>Pseudomonadati</taxon>
        <taxon>Bacteroidota</taxon>
        <taxon>Bacteroidia</taxon>
        <taxon>Bacteroidales</taxon>
        <taxon>Bacteroidaceae</taxon>
        <taxon>Phocaeicola</taxon>
    </lineage>
</organism>
<accession>B5CZL4</accession>
<dbReference type="Proteomes" id="UP000003452">
    <property type="component" value="Unassembled WGS sequence"/>
</dbReference>
<dbReference type="eggNOG" id="ENOG5033Z5R">
    <property type="taxonomic scope" value="Bacteria"/>
</dbReference>
<dbReference type="RefSeq" id="WP_007561823.1">
    <property type="nucleotide sequence ID" value="NZ_DS990130.1"/>
</dbReference>
<evidence type="ECO:0000313" key="2">
    <source>
        <dbReference type="EMBL" id="EDY95894.1"/>
    </source>
</evidence>
<name>B5CZL4_PHOPM</name>
<evidence type="ECO:0000256" key="1">
    <source>
        <dbReference type="SAM" id="Phobius"/>
    </source>
</evidence>
<feature type="transmembrane region" description="Helical" evidence="1">
    <location>
        <begin position="357"/>
        <end position="374"/>
    </location>
</feature>
<dbReference type="GeneID" id="43185163"/>
<dbReference type="AlphaFoldDB" id="B5CZL4"/>
<reference evidence="2 3" key="2">
    <citation type="submission" date="2008-08" db="EMBL/GenBank/DDBJ databases">
        <authorList>
            <person name="Fulton L."/>
            <person name="Clifton S."/>
            <person name="Fulton B."/>
            <person name="Xu J."/>
            <person name="Minx P."/>
            <person name="Pepin K.H."/>
            <person name="Johnson M."/>
            <person name="Thiruvilangam P."/>
            <person name="Bhonagiri V."/>
            <person name="Nash W.E."/>
            <person name="Mardis E.R."/>
            <person name="Wilson R.K."/>
        </authorList>
    </citation>
    <scope>NUCLEOTIDE SEQUENCE [LARGE SCALE GENOMIC DNA]</scope>
    <source>
        <strain evidence="3">DSM 17135 / JCM 12973 / M2</strain>
    </source>
</reference>
<dbReference type="HOGENOM" id="CLU_653231_0_0_10"/>
<dbReference type="OrthoDB" id="1123511at2"/>
<protein>
    <submittedName>
        <fullName evidence="2">Uncharacterized protein</fullName>
    </submittedName>
</protein>
<feature type="transmembrane region" description="Helical" evidence="1">
    <location>
        <begin position="263"/>
        <end position="280"/>
    </location>
</feature>
<keyword evidence="1" id="KW-0472">Membrane</keyword>
<keyword evidence="1" id="KW-0812">Transmembrane</keyword>
<feature type="transmembrane region" description="Helical" evidence="1">
    <location>
        <begin position="394"/>
        <end position="416"/>
    </location>
</feature>
<sequence>MKDYKHVAFLCGYFNLPEQYGQTPFLTEGWKEIVYDDGMIEEYKKFFYHELVEFCMRGSCSGCVHSYRYDIQQPVTLSLGEGESPYRFFLKNVTVYIMPYAMLMYSIEIEQETDDLNQITSVMSVLRSVICYDKVKHGAFIDAAINPIMDLYRWFHKTENVSFNQLIENGNKLKVFQVVNSVSAVSLDEVEKDVLLFELGTLSRVGSYAKHEDNGISPSYLEEVLHKSKISFYNNWSALSLMDTFTILSFKAPGWLLNNWTDTYFRLIYIHSLFLKFYLFRLNIRFRKNLSDISQLEDELVSFESAYCFHKISYNFLPLAIYKSIDSGLEISEERSQLYHLIDVENQRREKRNDRKVNRFLIFLTLLTMLSTLWDSSCLFNELYPYTEYVGSTIAGYKIVVSALSLVIIVAIIVIFNKRK</sequence>
<reference evidence="2 3" key="1">
    <citation type="submission" date="2008-08" db="EMBL/GenBank/DDBJ databases">
        <title>Draft genome sequence of Bacteroides plebeius (DSM 17135).</title>
        <authorList>
            <person name="Sudarsanam P."/>
            <person name="Ley R."/>
            <person name="Guruge J."/>
            <person name="Turnbaugh P.J."/>
            <person name="Mahowald M."/>
            <person name="Liep D."/>
            <person name="Gordon J."/>
        </authorList>
    </citation>
    <scope>NUCLEOTIDE SEQUENCE [LARGE SCALE GENOMIC DNA]</scope>
    <source>
        <strain evidence="3">DSM 17135 / JCM 12973 / M2</strain>
    </source>
</reference>